<evidence type="ECO:0000313" key="2">
    <source>
        <dbReference type="Proteomes" id="UP000199705"/>
    </source>
</evidence>
<proteinExistence type="predicted"/>
<accession>A0A1G8L488</accession>
<protein>
    <submittedName>
        <fullName evidence="1">Uncharacterized protein</fullName>
    </submittedName>
</protein>
<dbReference type="AlphaFoldDB" id="A0A1G8L488"/>
<name>A0A1G8L488_9SPHI</name>
<organism evidence="1 2">
    <name type="scientific">Mucilaginibacter gossypii</name>
    <dbReference type="NCBI Taxonomy" id="551996"/>
    <lineage>
        <taxon>Bacteria</taxon>
        <taxon>Pseudomonadati</taxon>
        <taxon>Bacteroidota</taxon>
        <taxon>Sphingobacteriia</taxon>
        <taxon>Sphingobacteriales</taxon>
        <taxon>Sphingobacteriaceae</taxon>
        <taxon>Mucilaginibacter</taxon>
    </lineage>
</organism>
<dbReference type="EMBL" id="FNCG01000022">
    <property type="protein sequence ID" value="SDI50492.1"/>
    <property type="molecule type" value="Genomic_DNA"/>
</dbReference>
<reference evidence="2" key="1">
    <citation type="submission" date="2016-10" db="EMBL/GenBank/DDBJ databases">
        <authorList>
            <person name="Varghese N."/>
            <person name="Submissions S."/>
        </authorList>
    </citation>
    <scope>NUCLEOTIDE SEQUENCE [LARGE SCALE GENOMIC DNA]</scope>
    <source>
        <strain evidence="2">Gh-67</strain>
    </source>
</reference>
<gene>
    <name evidence="1" type="ORF">SAMN05192573_12236</name>
</gene>
<evidence type="ECO:0000313" key="1">
    <source>
        <dbReference type="EMBL" id="SDI50492.1"/>
    </source>
</evidence>
<dbReference type="Proteomes" id="UP000199705">
    <property type="component" value="Unassembled WGS sequence"/>
</dbReference>
<sequence>MNHDLSTMNNPTPTIFLQLTSYYICNIQIVMKTLPLHRFWLDILKKTKLEAIINWFNH</sequence>
<keyword evidence="2" id="KW-1185">Reference proteome</keyword>